<protein>
    <recommendedName>
        <fullName evidence="2">DUF6089 domain-containing protein</fullName>
    </recommendedName>
</protein>
<accession>A0A8J8FJ17</accession>
<evidence type="ECO:0000256" key="1">
    <source>
        <dbReference type="SAM" id="SignalP"/>
    </source>
</evidence>
<dbReference type="AlphaFoldDB" id="A0A8J8FJ17"/>
<dbReference type="SUPFAM" id="SSF56925">
    <property type="entry name" value="OMPA-like"/>
    <property type="match status" value="1"/>
</dbReference>
<keyword evidence="1" id="KW-0732">Signal</keyword>
<evidence type="ECO:0000259" key="2">
    <source>
        <dbReference type="Pfam" id="PF19573"/>
    </source>
</evidence>
<dbReference type="RefSeq" id="WP_171609188.1">
    <property type="nucleotide sequence ID" value="NZ_WHPF01000013.1"/>
</dbReference>
<dbReference type="InterPro" id="IPR045743">
    <property type="entry name" value="DUF6089"/>
</dbReference>
<feature type="signal peptide" evidence="1">
    <location>
        <begin position="1"/>
        <end position="19"/>
    </location>
</feature>
<dbReference type="InterPro" id="IPR011250">
    <property type="entry name" value="OMP/PagP_B-barrel"/>
</dbReference>
<keyword evidence="4" id="KW-1185">Reference proteome</keyword>
<evidence type="ECO:0000313" key="3">
    <source>
        <dbReference type="EMBL" id="NNV57239.1"/>
    </source>
</evidence>
<reference evidence="3" key="1">
    <citation type="submission" date="2019-10" db="EMBL/GenBank/DDBJ databases">
        <title>Draft genome sequence of Panacibacter sp. KCS-6.</title>
        <authorList>
            <person name="Yim K.J."/>
        </authorList>
    </citation>
    <scope>NUCLEOTIDE SEQUENCE</scope>
    <source>
        <strain evidence="3">KCS-6</strain>
    </source>
</reference>
<proteinExistence type="predicted"/>
<dbReference type="EMBL" id="WHPF01000013">
    <property type="protein sequence ID" value="NNV57239.1"/>
    <property type="molecule type" value="Genomic_DNA"/>
</dbReference>
<dbReference type="Pfam" id="PF19573">
    <property type="entry name" value="DUF6089"/>
    <property type="match status" value="1"/>
</dbReference>
<sequence length="288" mass="32169">MLKRIFFLCSLAFSGLYCSAQYESNIHQGEFGASIGLANYYGDLNTRAAMNRPKFSAGIFFVKQFNNYVGIKLAGDYAFLGYSDIYSKNDVQKRRNLSFNTNVYEASLSGYFNFFKFIPGVEGYNYTPYVSLGVGVFSFDPYAYLNGTKYYLRPLGTEGQGSAAYPDRAQYSSMAVCFPLSVGIKYSLNENFNVFGELGYRFTNTDYLDDVSTTYAGSDAFPGVPQPDGSIAPSAAYYLQDRSYETGTPIGIKDRQRGNSLQKDAYVMLHFGISYNLSSYKCPTPNKK</sequence>
<comment type="caution">
    <text evidence="3">The sequence shown here is derived from an EMBL/GenBank/DDBJ whole genome shotgun (WGS) entry which is preliminary data.</text>
</comment>
<name>A0A8J8FJ17_9BACT</name>
<feature type="domain" description="DUF6089" evidence="2">
    <location>
        <begin position="17"/>
        <end position="210"/>
    </location>
</feature>
<organism evidence="3 4">
    <name type="scientific">Limnovirga soli</name>
    <dbReference type="NCBI Taxonomy" id="2656915"/>
    <lineage>
        <taxon>Bacteria</taxon>
        <taxon>Pseudomonadati</taxon>
        <taxon>Bacteroidota</taxon>
        <taxon>Chitinophagia</taxon>
        <taxon>Chitinophagales</taxon>
        <taxon>Chitinophagaceae</taxon>
        <taxon>Limnovirga</taxon>
    </lineage>
</organism>
<feature type="chain" id="PRO_5035291984" description="DUF6089 domain-containing protein" evidence="1">
    <location>
        <begin position="20"/>
        <end position="288"/>
    </location>
</feature>
<gene>
    <name evidence="3" type="ORF">GD597_17335</name>
</gene>
<evidence type="ECO:0000313" key="4">
    <source>
        <dbReference type="Proteomes" id="UP000598971"/>
    </source>
</evidence>
<dbReference type="Proteomes" id="UP000598971">
    <property type="component" value="Unassembled WGS sequence"/>
</dbReference>